<organism evidence="7 8">
    <name type="scientific">Membranihabitans marinus</name>
    <dbReference type="NCBI Taxonomy" id="1227546"/>
    <lineage>
        <taxon>Bacteria</taxon>
        <taxon>Pseudomonadati</taxon>
        <taxon>Bacteroidota</taxon>
        <taxon>Saprospiria</taxon>
        <taxon>Saprospirales</taxon>
        <taxon>Saprospiraceae</taxon>
        <taxon>Membranihabitans</taxon>
    </lineage>
</organism>
<gene>
    <name evidence="7" type="ORF">KUV50_10060</name>
</gene>
<dbReference type="GO" id="GO:0140359">
    <property type="term" value="F:ABC-type transporter activity"/>
    <property type="evidence" value="ECO:0007669"/>
    <property type="project" value="InterPro"/>
</dbReference>
<evidence type="ECO:0000256" key="1">
    <source>
        <dbReference type="ARBA" id="ARBA00004651"/>
    </source>
</evidence>
<protein>
    <submittedName>
        <fullName evidence="7">ABC transporter permease subunit</fullName>
    </submittedName>
</protein>
<feature type="transmembrane region" description="Helical" evidence="6">
    <location>
        <begin position="217"/>
        <end position="235"/>
    </location>
</feature>
<reference evidence="7" key="1">
    <citation type="submission" date="2021-06" db="EMBL/GenBank/DDBJ databases">
        <title>44 bacteria genomes isolated from Dapeng, Shenzhen.</title>
        <authorList>
            <person name="Zheng W."/>
            <person name="Yu S."/>
            <person name="Huang Y."/>
        </authorList>
    </citation>
    <scope>NUCLEOTIDE SEQUENCE</scope>
    <source>
        <strain evidence="7">DP5N28-2</strain>
    </source>
</reference>
<keyword evidence="2" id="KW-1003">Cell membrane</keyword>
<keyword evidence="8" id="KW-1185">Reference proteome</keyword>
<accession>A0A953HMQ6</accession>
<dbReference type="Proteomes" id="UP000753961">
    <property type="component" value="Unassembled WGS sequence"/>
</dbReference>
<feature type="transmembrane region" description="Helical" evidence="6">
    <location>
        <begin position="133"/>
        <end position="156"/>
    </location>
</feature>
<keyword evidence="3 6" id="KW-0812">Transmembrane</keyword>
<evidence type="ECO:0000256" key="6">
    <source>
        <dbReference type="SAM" id="Phobius"/>
    </source>
</evidence>
<evidence type="ECO:0000256" key="3">
    <source>
        <dbReference type="ARBA" id="ARBA00022692"/>
    </source>
</evidence>
<comment type="subcellular location">
    <subcellularLocation>
        <location evidence="1">Cell membrane</location>
        <topology evidence="1">Multi-pass membrane protein</topology>
    </subcellularLocation>
</comment>
<keyword evidence="4 6" id="KW-1133">Transmembrane helix</keyword>
<sequence>MKKIWIIARRELDSYFDSLIAYLMIILFLGLSGFFTWLSNSSNIFLIGQADLQVFFSIAFWTLFFFIPAITMRSLAEENRSGTIELLSTKAIRDWEIVSGKFLSCLLLVMIAVACTFPYYWSVSSLGNIDHGAVTGGYLGLILLSGMYISIGIFASSITQNQIVAFLLALLIGLFFHLLFGILARGQSGWLSQLFEYLSARSHFESISRGVLDSRDFIYFLTLIVLGLFLSTISLNKRNWQD</sequence>
<evidence type="ECO:0000313" key="8">
    <source>
        <dbReference type="Proteomes" id="UP000753961"/>
    </source>
</evidence>
<evidence type="ECO:0000256" key="5">
    <source>
        <dbReference type="ARBA" id="ARBA00023136"/>
    </source>
</evidence>
<comment type="caution">
    <text evidence="7">The sequence shown here is derived from an EMBL/GenBank/DDBJ whole genome shotgun (WGS) entry which is preliminary data.</text>
</comment>
<feature type="transmembrane region" description="Helical" evidence="6">
    <location>
        <begin position="20"/>
        <end position="38"/>
    </location>
</feature>
<feature type="transmembrane region" description="Helical" evidence="6">
    <location>
        <begin position="163"/>
        <end position="184"/>
    </location>
</feature>
<evidence type="ECO:0000313" key="7">
    <source>
        <dbReference type="EMBL" id="MBY5958477.1"/>
    </source>
</evidence>
<dbReference type="InterPro" id="IPR051449">
    <property type="entry name" value="ABC-2_transporter_component"/>
</dbReference>
<name>A0A953HMQ6_9BACT</name>
<dbReference type="PANTHER" id="PTHR30294">
    <property type="entry name" value="MEMBRANE COMPONENT OF ABC TRANSPORTER YHHJ-RELATED"/>
    <property type="match status" value="1"/>
</dbReference>
<evidence type="ECO:0000256" key="4">
    <source>
        <dbReference type="ARBA" id="ARBA00022989"/>
    </source>
</evidence>
<dbReference type="Pfam" id="PF12679">
    <property type="entry name" value="ABC2_membrane_2"/>
    <property type="match status" value="1"/>
</dbReference>
<dbReference type="RefSeq" id="WP_222580017.1">
    <property type="nucleotide sequence ID" value="NZ_JAHVHU010000009.1"/>
</dbReference>
<evidence type="ECO:0000256" key="2">
    <source>
        <dbReference type="ARBA" id="ARBA00022475"/>
    </source>
</evidence>
<dbReference type="AlphaFoldDB" id="A0A953HMQ6"/>
<dbReference type="GO" id="GO:0005886">
    <property type="term" value="C:plasma membrane"/>
    <property type="evidence" value="ECO:0007669"/>
    <property type="project" value="UniProtKB-SubCell"/>
</dbReference>
<dbReference type="PANTHER" id="PTHR30294:SF29">
    <property type="entry name" value="MULTIDRUG ABC TRANSPORTER PERMEASE YBHS-RELATED"/>
    <property type="match status" value="1"/>
</dbReference>
<proteinExistence type="predicted"/>
<feature type="transmembrane region" description="Helical" evidence="6">
    <location>
        <begin position="58"/>
        <end position="76"/>
    </location>
</feature>
<feature type="transmembrane region" description="Helical" evidence="6">
    <location>
        <begin position="97"/>
        <end position="121"/>
    </location>
</feature>
<keyword evidence="5 6" id="KW-0472">Membrane</keyword>
<dbReference type="EMBL" id="JAHVHU010000009">
    <property type="protein sequence ID" value="MBY5958477.1"/>
    <property type="molecule type" value="Genomic_DNA"/>
</dbReference>